<dbReference type="EMBL" id="JAOCKG010000004">
    <property type="protein sequence ID" value="MDH2051039.1"/>
    <property type="molecule type" value="Genomic_DNA"/>
</dbReference>
<evidence type="ECO:0000313" key="2">
    <source>
        <dbReference type="Proteomes" id="UP001161276"/>
    </source>
</evidence>
<gene>
    <name evidence="1" type="ORF">N5K24_11550</name>
</gene>
<comment type="caution">
    <text evidence="1">The sequence shown here is derived from an EMBL/GenBank/DDBJ whole genome shotgun (WGS) entry which is preliminary data.</text>
</comment>
<dbReference type="AlphaFoldDB" id="A0AA42WCE0"/>
<protein>
    <submittedName>
        <fullName evidence="1">Uncharacterized protein</fullName>
    </submittedName>
</protein>
<sequence>MKDGPAQEVSSMLGTARRLTDVLVTSPDGTLYRIERFVADLDAYSALGTSRFDPKMHCICRTSSGEKVTWLGGQAYEMLKNGISLTAVDRRRR</sequence>
<name>A0AA42WCE0_9BURK</name>
<reference evidence="1" key="1">
    <citation type="submission" date="2022-09" db="EMBL/GenBank/DDBJ databases">
        <title>Intensive care unit water sources are persistently colonized with multi-drug resistant bacteria and are the site of extensive horizontal gene transfer of antibiotic resistance genes.</title>
        <authorList>
            <person name="Diorio-Toth L."/>
        </authorList>
    </citation>
    <scope>NUCLEOTIDE SEQUENCE</scope>
    <source>
        <strain evidence="1">GD03676</strain>
    </source>
</reference>
<organism evidence="1 2">
    <name type="scientific">Achromobacter marplatensis</name>
    <dbReference type="NCBI Taxonomy" id="470868"/>
    <lineage>
        <taxon>Bacteria</taxon>
        <taxon>Pseudomonadati</taxon>
        <taxon>Pseudomonadota</taxon>
        <taxon>Betaproteobacteria</taxon>
        <taxon>Burkholderiales</taxon>
        <taxon>Alcaligenaceae</taxon>
        <taxon>Achromobacter</taxon>
    </lineage>
</organism>
<dbReference type="Proteomes" id="UP001161276">
    <property type="component" value="Unassembled WGS sequence"/>
</dbReference>
<evidence type="ECO:0000313" key="1">
    <source>
        <dbReference type="EMBL" id="MDH2051039.1"/>
    </source>
</evidence>
<accession>A0AA42WCE0</accession>
<proteinExistence type="predicted"/>